<reference evidence="7 8" key="2">
    <citation type="journal article" date="2014" name="PLoS ONE">
        <title>Evolution of mitochondria reconstructed from the energy metabolism of living bacteria.</title>
        <authorList>
            <person name="Degli Esposti M."/>
            <person name="Chouaia B."/>
            <person name="Comandatore F."/>
            <person name="Crotti E."/>
            <person name="Sassera D."/>
            <person name="Lievens P.M."/>
            <person name="Daffonchio D."/>
            <person name="Bandi C."/>
        </authorList>
    </citation>
    <scope>NUCLEOTIDE SEQUENCE [LARGE SCALE GENOMIC DNA]</scope>
    <source>
        <strain evidence="7 8">SF2.1</strain>
    </source>
</reference>
<dbReference type="InterPro" id="IPR004635">
    <property type="entry name" value="Pept_S49_SppA"/>
</dbReference>
<comment type="similarity">
    <text evidence="1">Belongs to the peptidase S49 family.</text>
</comment>
<comment type="caution">
    <text evidence="7">The sequence shown here is derived from an EMBL/GenBank/DDBJ whole genome shotgun (WGS) entry which is preliminary data.</text>
</comment>
<dbReference type="GO" id="GO:0006508">
    <property type="term" value="P:proteolysis"/>
    <property type="evidence" value="ECO:0007669"/>
    <property type="project" value="UniProtKB-KW"/>
</dbReference>
<dbReference type="PANTHER" id="PTHR42987:SF6">
    <property type="entry name" value="PROTEINASE IV"/>
    <property type="match status" value="1"/>
</dbReference>
<evidence type="ECO:0000256" key="1">
    <source>
        <dbReference type="ARBA" id="ARBA00008683"/>
    </source>
</evidence>
<dbReference type="RefSeq" id="WP_023977540.1">
    <property type="nucleotide sequence ID" value="NZ_CBLX010000009.1"/>
</dbReference>
<feature type="transmembrane region" description="Helical" evidence="5">
    <location>
        <begin position="23"/>
        <end position="42"/>
    </location>
</feature>
<dbReference type="InterPro" id="IPR047272">
    <property type="entry name" value="S49_SppA_C"/>
</dbReference>
<feature type="domain" description="Peptidase S49" evidence="6">
    <location>
        <begin position="109"/>
        <end position="254"/>
    </location>
</feature>
<dbReference type="Pfam" id="PF01343">
    <property type="entry name" value="Peptidase_S49"/>
    <property type="match status" value="1"/>
</dbReference>
<dbReference type="InterPro" id="IPR002142">
    <property type="entry name" value="Peptidase_S49"/>
</dbReference>
<protein>
    <submittedName>
        <fullName evidence="7">Macromolecule metabolism macromolecule degradation degradation of proteins, peptides,glycopeptides</fullName>
    </submittedName>
</protein>
<keyword evidence="5" id="KW-0812">Transmembrane</keyword>
<keyword evidence="4" id="KW-0720">Serine protease</keyword>
<sequence length="314" mass="34478">MTAFNRTDDDTGAALLRQRRRLLLWRGIAVAALILTMLVLFMPRRPHAPRDAIARLEITGVIGNRVRPTVEAIERAGRDPHIKGMLLVIDSPGGGVTGGEALHDAIARFASRKPVAVSMQGLAASAGYMIAVPAQRLFAYPSSITGSIGVIMMRPDASVLLDRLGVKAESITSGPMKDQSQPFTALKPEGRQMLQGIVDDLFDQFVLMVAKGRHRPIEEIRQLADGRPYTGRQAVALHLIDQIGDEDQAAAWLHGQIKDGKDLPVRKLAIKKPDRTMWERLYHRFGGSLFAWPEAIDKVMAYQSLDGAVSILPR</sequence>
<proteinExistence type="inferred from homology"/>
<dbReference type="Gene3D" id="6.20.330.10">
    <property type="match status" value="1"/>
</dbReference>
<evidence type="ECO:0000313" key="7">
    <source>
        <dbReference type="EMBL" id="CDG39247.1"/>
    </source>
</evidence>
<keyword evidence="3" id="KW-0378">Hydrolase</keyword>
<evidence type="ECO:0000256" key="3">
    <source>
        <dbReference type="ARBA" id="ARBA00022801"/>
    </source>
</evidence>
<evidence type="ECO:0000256" key="4">
    <source>
        <dbReference type="ARBA" id="ARBA00022825"/>
    </source>
</evidence>
<dbReference type="PANTHER" id="PTHR42987">
    <property type="entry name" value="PEPTIDASE S49"/>
    <property type="match status" value="1"/>
</dbReference>
<dbReference type="Proteomes" id="UP000027583">
    <property type="component" value="Unassembled WGS sequence"/>
</dbReference>
<evidence type="ECO:0000256" key="2">
    <source>
        <dbReference type="ARBA" id="ARBA00022670"/>
    </source>
</evidence>
<dbReference type="NCBIfam" id="TIGR00706">
    <property type="entry name" value="SppA_dom"/>
    <property type="match status" value="1"/>
</dbReference>
<dbReference type="CDD" id="cd07023">
    <property type="entry name" value="S49_Sppa_N_C"/>
    <property type="match status" value="1"/>
</dbReference>
<reference evidence="7 8" key="1">
    <citation type="journal article" date="2014" name="Genome Biol. Evol.">
        <title>Acetic acid bacteria genomes reveal functional traits for adaptation to life in insect guts.</title>
        <authorList>
            <person name="Chouaia B."/>
            <person name="Gaiarsa S."/>
            <person name="Crotti E."/>
            <person name="Comandatore F."/>
            <person name="Degli Esposti M."/>
            <person name="Ricci I."/>
            <person name="Alma A."/>
            <person name="Favia G."/>
            <person name="Bandi C."/>
            <person name="Daffonchio D."/>
        </authorList>
    </citation>
    <scope>NUCLEOTIDE SEQUENCE [LARGE SCALE GENOMIC DNA]</scope>
    <source>
        <strain evidence="7 8">SF2.1</strain>
    </source>
</reference>
<organism evidence="7 8">
    <name type="scientific">Asaia bogorensis</name>
    <dbReference type="NCBI Taxonomy" id="91915"/>
    <lineage>
        <taxon>Bacteria</taxon>
        <taxon>Pseudomonadati</taxon>
        <taxon>Pseudomonadota</taxon>
        <taxon>Alphaproteobacteria</taxon>
        <taxon>Acetobacterales</taxon>
        <taxon>Acetobacteraceae</taxon>
        <taxon>Asaia</taxon>
    </lineage>
</organism>
<keyword evidence="2" id="KW-0645">Protease</keyword>
<evidence type="ECO:0000313" key="8">
    <source>
        <dbReference type="Proteomes" id="UP000027583"/>
    </source>
</evidence>
<dbReference type="Gene3D" id="3.90.226.10">
    <property type="entry name" value="2-enoyl-CoA Hydratase, Chain A, domain 1"/>
    <property type="match status" value="1"/>
</dbReference>
<accession>A0A060QK58</accession>
<dbReference type="EMBL" id="CBLX010000009">
    <property type="protein sequence ID" value="CDG39247.1"/>
    <property type="molecule type" value="Genomic_DNA"/>
</dbReference>
<keyword evidence="5" id="KW-0472">Membrane</keyword>
<gene>
    <name evidence="7" type="ORF">ASAP_1202</name>
</gene>
<evidence type="ECO:0000259" key="6">
    <source>
        <dbReference type="Pfam" id="PF01343"/>
    </source>
</evidence>
<dbReference type="InterPro" id="IPR029045">
    <property type="entry name" value="ClpP/crotonase-like_dom_sf"/>
</dbReference>
<dbReference type="GO" id="GO:0008236">
    <property type="term" value="F:serine-type peptidase activity"/>
    <property type="evidence" value="ECO:0007669"/>
    <property type="project" value="UniProtKB-KW"/>
</dbReference>
<dbReference type="eggNOG" id="COG0616">
    <property type="taxonomic scope" value="Bacteria"/>
</dbReference>
<name>A0A060QK58_9PROT</name>
<dbReference type="AlphaFoldDB" id="A0A060QK58"/>
<keyword evidence="5" id="KW-1133">Transmembrane helix</keyword>
<dbReference type="SUPFAM" id="SSF52096">
    <property type="entry name" value="ClpP/crotonase"/>
    <property type="match status" value="1"/>
</dbReference>
<evidence type="ECO:0000256" key="5">
    <source>
        <dbReference type="SAM" id="Phobius"/>
    </source>
</evidence>